<dbReference type="GO" id="GO:0060271">
    <property type="term" value="P:cilium assembly"/>
    <property type="evidence" value="ECO:0007669"/>
    <property type="project" value="TreeGrafter"/>
</dbReference>
<dbReference type="AlphaFoldDB" id="A0A183PVH3"/>
<dbReference type="EMBL" id="UZAL01040330">
    <property type="protein sequence ID" value="VDP76858.1"/>
    <property type="molecule type" value="Genomic_DNA"/>
</dbReference>
<keyword evidence="4" id="KW-0963">Cytoplasm</keyword>
<feature type="domain" description="BBSome complex member BBS5 PH" evidence="8">
    <location>
        <begin position="30"/>
        <end position="85"/>
    </location>
</feature>
<keyword evidence="7" id="KW-0966">Cell projection</keyword>
<dbReference type="STRING" id="31246.A0A183PVH3"/>
<sequence length="91" mass="10539">MLSYSNEVLWQDREVRFDAPRCDLVFRNGEANFKLLENVEDVKGNNGDKGDLYITNLRLLWISKCVMRNSLCRINYMLLLTLLKLLALAAS</sequence>
<organism evidence="9 10">
    <name type="scientific">Schistosoma mattheei</name>
    <dbReference type="NCBI Taxonomy" id="31246"/>
    <lineage>
        <taxon>Eukaryota</taxon>
        <taxon>Metazoa</taxon>
        <taxon>Spiralia</taxon>
        <taxon>Lophotrochozoa</taxon>
        <taxon>Platyhelminthes</taxon>
        <taxon>Trematoda</taxon>
        <taxon>Digenea</taxon>
        <taxon>Strigeidida</taxon>
        <taxon>Schistosomatoidea</taxon>
        <taxon>Schistosomatidae</taxon>
        <taxon>Schistosoma</taxon>
    </lineage>
</organism>
<dbReference type="Pfam" id="PF07289">
    <property type="entry name" value="BBL5"/>
    <property type="match status" value="1"/>
</dbReference>
<dbReference type="InterPro" id="IPR014003">
    <property type="entry name" value="BBS5_PH"/>
</dbReference>
<evidence type="ECO:0000256" key="5">
    <source>
        <dbReference type="ARBA" id="ARBA00023069"/>
    </source>
</evidence>
<protein>
    <recommendedName>
        <fullName evidence="8">BBSome complex member BBS5 PH domain-containing protein</fullName>
    </recommendedName>
</protein>
<dbReference type="PANTHER" id="PTHR21351">
    <property type="entry name" value="BARDET-BIEDL SYNDROME PROTEIN 5"/>
    <property type="match status" value="1"/>
</dbReference>
<keyword evidence="5" id="KW-0969">Cilium</keyword>
<evidence type="ECO:0000259" key="8">
    <source>
        <dbReference type="SMART" id="SM00683"/>
    </source>
</evidence>
<comment type="similarity">
    <text evidence="3">Belongs to the BBS5 family.</text>
</comment>
<evidence type="ECO:0000256" key="6">
    <source>
        <dbReference type="ARBA" id="ARBA00023212"/>
    </source>
</evidence>
<dbReference type="GO" id="GO:0032266">
    <property type="term" value="F:phosphatidylinositol-3-phosphate binding"/>
    <property type="evidence" value="ECO:0007669"/>
    <property type="project" value="TreeGrafter"/>
</dbReference>
<comment type="subcellular location">
    <subcellularLocation>
        <location evidence="1">Cell projection</location>
        <location evidence="1">Cilium</location>
    </subcellularLocation>
    <subcellularLocation>
        <location evidence="2">Cytoplasm</location>
        <location evidence="2">Cytoskeleton</location>
    </subcellularLocation>
</comment>
<dbReference type="PANTHER" id="PTHR21351:SF0">
    <property type="entry name" value="BARDET-BIEDL SYNDROME 5 PROTEIN"/>
    <property type="match status" value="1"/>
</dbReference>
<evidence type="ECO:0000313" key="9">
    <source>
        <dbReference type="EMBL" id="VDP76858.1"/>
    </source>
</evidence>
<name>A0A183PVH3_9TREM</name>
<evidence type="ECO:0000256" key="1">
    <source>
        <dbReference type="ARBA" id="ARBA00004138"/>
    </source>
</evidence>
<evidence type="ECO:0000256" key="4">
    <source>
        <dbReference type="ARBA" id="ARBA00022490"/>
    </source>
</evidence>
<gene>
    <name evidence="9" type="ORF">SMTD_LOCUS18359</name>
</gene>
<dbReference type="GO" id="GO:0034464">
    <property type="term" value="C:BBSome"/>
    <property type="evidence" value="ECO:0007669"/>
    <property type="project" value="InterPro"/>
</dbReference>
<evidence type="ECO:0000256" key="3">
    <source>
        <dbReference type="ARBA" id="ARBA00005822"/>
    </source>
</evidence>
<keyword evidence="10" id="KW-1185">Reference proteome</keyword>
<proteinExistence type="inferred from homology"/>
<evidence type="ECO:0000256" key="2">
    <source>
        <dbReference type="ARBA" id="ARBA00004245"/>
    </source>
</evidence>
<evidence type="ECO:0000256" key="7">
    <source>
        <dbReference type="ARBA" id="ARBA00023273"/>
    </source>
</evidence>
<evidence type="ECO:0000313" key="10">
    <source>
        <dbReference type="Proteomes" id="UP000269396"/>
    </source>
</evidence>
<dbReference type="Proteomes" id="UP000269396">
    <property type="component" value="Unassembled WGS sequence"/>
</dbReference>
<dbReference type="SMART" id="SM00683">
    <property type="entry name" value="DM16"/>
    <property type="match status" value="1"/>
</dbReference>
<accession>A0A183PVH3</accession>
<reference evidence="9 10" key="1">
    <citation type="submission" date="2018-11" db="EMBL/GenBank/DDBJ databases">
        <authorList>
            <consortium name="Pathogen Informatics"/>
        </authorList>
    </citation>
    <scope>NUCLEOTIDE SEQUENCE [LARGE SCALE GENOMIC DNA]</scope>
    <source>
        <strain>Denwood</strain>
        <strain evidence="10">Zambia</strain>
    </source>
</reference>
<keyword evidence="6" id="KW-0206">Cytoskeleton</keyword>
<dbReference type="InterPro" id="IPR006606">
    <property type="entry name" value="BBL5"/>
</dbReference>
<dbReference type="GO" id="GO:0036064">
    <property type="term" value="C:ciliary basal body"/>
    <property type="evidence" value="ECO:0007669"/>
    <property type="project" value="TreeGrafter"/>
</dbReference>